<keyword evidence="2 4" id="KW-0863">Zinc-finger</keyword>
<dbReference type="PROSITE" id="PS50089">
    <property type="entry name" value="ZF_RING_2"/>
    <property type="match status" value="1"/>
</dbReference>
<proteinExistence type="predicted"/>
<dbReference type="Gene3D" id="3.30.40.10">
    <property type="entry name" value="Zinc/RING finger domain, C3HC4 (zinc finger)"/>
    <property type="match status" value="1"/>
</dbReference>
<evidence type="ECO:0000313" key="6">
    <source>
        <dbReference type="EMBL" id="KAF3336459.1"/>
    </source>
</evidence>
<dbReference type="InterPro" id="IPR001841">
    <property type="entry name" value="Znf_RING"/>
</dbReference>
<evidence type="ECO:0000256" key="1">
    <source>
        <dbReference type="ARBA" id="ARBA00022723"/>
    </source>
</evidence>
<reference evidence="6" key="1">
    <citation type="submission" date="2020-01" db="EMBL/GenBank/DDBJ databases">
        <title>Genome sequence of Kobresia littledalei, the first chromosome-level genome in the family Cyperaceae.</title>
        <authorList>
            <person name="Qu G."/>
        </authorList>
    </citation>
    <scope>NUCLEOTIDE SEQUENCE</scope>
    <source>
        <strain evidence="6">C.B.Clarke</strain>
        <tissue evidence="6">Leaf</tissue>
    </source>
</reference>
<dbReference type="GO" id="GO:0004842">
    <property type="term" value="F:ubiquitin-protein transferase activity"/>
    <property type="evidence" value="ECO:0007669"/>
    <property type="project" value="TreeGrafter"/>
</dbReference>
<protein>
    <submittedName>
        <fullName evidence="6">Putative BOI-related E3 ubiquitin-protein ligase 2</fullName>
    </submittedName>
</protein>
<feature type="domain" description="RING-type" evidence="5">
    <location>
        <begin position="194"/>
        <end position="228"/>
    </location>
</feature>
<evidence type="ECO:0000313" key="7">
    <source>
        <dbReference type="Proteomes" id="UP000623129"/>
    </source>
</evidence>
<dbReference type="InterPro" id="IPR013083">
    <property type="entry name" value="Znf_RING/FYVE/PHD"/>
</dbReference>
<evidence type="ECO:0000256" key="2">
    <source>
        <dbReference type="ARBA" id="ARBA00022771"/>
    </source>
</evidence>
<evidence type="ECO:0000256" key="3">
    <source>
        <dbReference type="ARBA" id="ARBA00022833"/>
    </source>
</evidence>
<dbReference type="AlphaFoldDB" id="A0A833R771"/>
<name>A0A833R771_9POAL</name>
<dbReference type="PANTHER" id="PTHR42647:SF72">
    <property type="entry name" value="EF-HAND CALCIUM-BINDING DOMAIN-CONTAINING PROTEIN 4A"/>
    <property type="match status" value="1"/>
</dbReference>
<gene>
    <name evidence="6" type="ORF">FCM35_KLT19045</name>
</gene>
<dbReference type="EMBL" id="SWLB01000007">
    <property type="protein sequence ID" value="KAF3336459.1"/>
    <property type="molecule type" value="Genomic_DNA"/>
</dbReference>
<evidence type="ECO:0000256" key="4">
    <source>
        <dbReference type="PROSITE-ProRule" id="PRU00175"/>
    </source>
</evidence>
<dbReference type="Pfam" id="PF13920">
    <property type="entry name" value="zf-C3HC4_3"/>
    <property type="match status" value="1"/>
</dbReference>
<dbReference type="Proteomes" id="UP000623129">
    <property type="component" value="Unassembled WGS sequence"/>
</dbReference>
<keyword evidence="7" id="KW-1185">Reference proteome</keyword>
<comment type="caution">
    <text evidence="6">The sequence shown here is derived from an EMBL/GenBank/DDBJ whole genome shotgun (WGS) entry which is preliminary data.</text>
</comment>
<sequence>MPVKRNKQPKKALPNDFGWQRRVGCKRSTPNPMISLPLKKRKMDLLGETIQEGSHGDIFSYEDQKENIIPDQEPKKEATAGGINAEAVDSTLKELRINQEDMIPDLKNERTTAEAGNSYFTDSKEQKVIAEEEEPKKGAIPVSVNKNCSIEGGDSYLPDSRTQGKTIVGSNDEELASDAESRADTVSRADRWACRVCKEAVVSIAVLPCSHLCLCWDCEFEIDHCPVCGEPKTGCFYIRSP</sequence>
<dbReference type="SUPFAM" id="SSF57850">
    <property type="entry name" value="RING/U-box"/>
    <property type="match status" value="1"/>
</dbReference>
<organism evidence="6 7">
    <name type="scientific">Carex littledalei</name>
    <dbReference type="NCBI Taxonomy" id="544730"/>
    <lineage>
        <taxon>Eukaryota</taxon>
        <taxon>Viridiplantae</taxon>
        <taxon>Streptophyta</taxon>
        <taxon>Embryophyta</taxon>
        <taxon>Tracheophyta</taxon>
        <taxon>Spermatophyta</taxon>
        <taxon>Magnoliopsida</taxon>
        <taxon>Liliopsida</taxon>
        <taxon>Poales</taxon>
        <taxon>Cyperaceae</taxon>
        <taxon>Cyperoideae</taxon>
        <taxon>Cariceae</taxon>
        <taxon>Carex</taxon>
        <taxon>Carex subgen. Euthyceras</taxon>
    </lineage>
</organism>
<dbReference type="PANTHER" id="PTHR42647">
    <property type="entry name" value="SBP (S-RIBONUCLEASE BINDING PROTEIN) FAMILY PROTEIN"/>
    <property type="match status" value="1"/>
</dbReference>
<evidence type="ECO:0000259" key="5">
    <source>
        <dbReference type="PROSITE" id="PS50089"/>
    </source>
</evidence>
<accession>A0A833R771</accession>
<keyword evidence="1" id="KW-0479">Metal-binding</keyword>
<keyword evidence="3" id="KW-0862">Zinc</keyword>
<dbReference type="OrthoDB" id="10251219at2759"/>
<dbReference type="GO" id="GO:0008270">
    <property type="term" value="F:zinc ion binding"/>
    <property type="evidence" value="ECO:0007669"/>
    <property type="project" value="UniProtKB-KW"/>
</dbReference>